<dbReference type="EMBL" id="JAEAOA010002053">
    <property type="protein sequence ID" value="KAK3589967.1"/>
    <property type="molecule type" value="Genomic_DNA"/>
</dbReference>
<comment type="caution">
    <text evidence="2">The sequence shown here is derived from an EMBL/GenBank/DDBJ whole genome shotgun (WGS) entry which is preliminary data.</text>
</comment>
<dbReference type="PANTHER" id="PTHR39369">
    <property type="entry name" value="LIN-24 (TWENTY-FOUR) LIKE"/>
    <property type="match status" value="1"/>
</dbReference>
<sequence>MNLEIDLAGFGKLGGEFSQSLSVTKTSGETFEKSLSWEVNTEVRVKPWHKAIASLCVYELNQVYDFEVKTTVSIQRGHLPVAIRRKKDDKIIWVFWITKLPEKLIEENKIRGNVVLTTHGVCKIKSWTEQHVKVESEEMENMPEHIKNAPKNEKED</sequence>
<reference evidence="2" key="1">
    <citation type="journal article" date="2021" name="Genome Biol. Evol.">
        <title>A High-Quality Reference Genome for a Parasitic Bivalve with Doubly Uniparental Inheritance (Bivalvia: Unionida).</title>
        <authorList>
            <person name="Smith C.H."/>
        </authorList>
    </citation>
    <scope>NUCLEOTIDE SEQUENCE</scope>
    <source>
        <strain evidence="2">CHS0354</strain>
    </source>
</reference>
<gene>
    <name evidence="2" type="ORF">CHS0354_034992</name>
</gene>
<protein>
    <submittedName>
        <fullName evidence="2">Uncharacterized protein</fullName>
    </submittedName>
</protein>
<dbReference type="PANTHER" id="PTHR39369:SF6">
    <property type="entry name" value="LIN-24 (TWENTY-FOUR) LIKE"/>
    <property type="match status" value="1"/>
</dbReference>
<evidence type="ECO:0000313" key="3">
    <source>
        <dbReference type="Proteomes" id="UP001195483"/>
    </source>
</evidence>
<evidence type="ECO:0000313" key="2">
    <source>
        <dbReference type="EMBL" id="KAK3589967.1"/>
    </source>
</evidence>
<dbReference type="AlphaFoldDB" id="A0AAE0VUS3"/>
<dbReference type="Gene3D" id="2.170.15.10">
    <property type="entry name" value="Proaerolysin, chain A, domain 3"/>
    <property type="match status" value="1"/>
</dbReference>
<proteinExistence type="predicted"/>
<keyword evidence="3" id="KW-1185">Reference proteome</keyword>
<reference evidence="2" key="2">
    <citation type="journal article" date="2021" name="Genome Biol. Evol.">
        <title>Developing a high-quality reference genome for a parasitic bivalve with doubly uniparental inheritance (Bivalvia: Unionida).</title>
        <authorList>
            <person name="Smith C.H."/>
        </authorList>
    </citation>
    <scope>NUCLEOTIDE SEQUENCE</scope>
    <source>
        <strain evidence="2">CHS0354</strain>
        <tissue evidence="2">Mantle</tissue>
    </source>
</reference>
<name>A0AAE0VUS3_9BIVA</name>
<dbReference type="SUPFAM" id="SSF56973">
    <property type="entry name" value="Aerolisin/ETX pore-forming domain"/>
    <property type="match status" value="1"/>
</dbReference>
<reference evidence="2" key="3">
    <citation type="submission" date="2023-05" db="EMBL/GenBank/DDBJ databases">
        <authorList>
            <person name="Smith C.H."/>
        </authorList>
    </citation>
    <scope>NUCLEOTIDE SEQUENCE</scope>
    <source>
        <strain evidence="2">CHS0354</strain>
        <tissue evidence="2">Mantle</tissue>
    </source>
</reference>
<dbReference type="Proteomes" id="UP001195483">
    <property type="component" value="Unassembled WGS sequence"/>
</dbReference>
<organism evidence="2 3">
    <name type="scientific">Potamilus streckersoni</name>
    <dbReference type="NCBI Taxonomy" id="2493646"/>
    <lineage>
        <taxon>Eukaryota</taxon>
        <taxon>Metazoa</taxon>
        <taxon>Spiralia</taxon>
        <taxon>Lophotrochozoa</taxon>
        <taxon>Mollusca</taxon>
        <taxon>Bivalvia</taxon>
        <taxon>Autobranchia</taxon>
        <taxon>Heteroconchia</taxon>
        <taxon>Palaeoheterodonta</taxon>
        <taxon>Unionida</taxon>
        <taxon>Unionoidea</taxon>
        <taxon>Unionidae</taxon>
        <taxon>Ambleminae</taxon>
        <taxon>Lampsilini</taxon>
        <taxon>Potamilus</taxon>
    </lineage>
</organism>
<feature type="region of interest" description="Disordered" evidence="1">
    <location>
        <begin position="135"/>
        <end position="156"/>
    </location>
</feature>
<evidence type="ECO:0000256" key="1">
    <source>
        <dbReference type="SAM" id="MobiDB-lite"/>
    </source>
</evidence>
<accession>A0AAE0VUS3</accession>